<keyword evidence="3" id="KW-1003">Cell membrane</keyword>
<evidence type="ECO:0000256" key="7">
    <source>
        <dbReference type="ARBA" id="ARBA00023136"/>
    </source>
</evidence>
<evidence type="ECO:0000313" key="10">
    <source>
        <dbReference type="Proteomes" id="UP000824178"/>
    </source>
</evidence>
<keyword evidence="7 8" id="KW-0472">Membrane</keyword>
<dbReference type="Pfam" id="PF02653">
    <property type="entry name" value="BPD_transp_2"/>
    <property type="match status" value="1"/>
</dbReference>
<feature type="transmembrane region" description="Helical" evidence="8">
    <location>
        <begin position="147"/>
        <end position="169"/>
    </location>
</feature>
<evidence type="ECO:0000256" key="5">
    <source>
        <dbReference type="ARBA" id="ARBA00022692"/>
    </source>
</evidence>
<evidence type="ECO:0000256" key="1">
    <source>
        <dbReference type="ARBA" id="ARBA00004651"/>
    </source>
</evidence>
<accession>A0A9E2NPW1</accession>
<gene>
    <name evidence="9" type="ORF">H9864_01950</name>
</gene>
<feature type="transmembrane region" description="Helical" evidence="8">
    <location>
        <begin position="33"/>
        <end position="55"/>
    </location>
</feature>
<dbReference type="PANTHER" id="PTHR32196:SF21">
    <property type="entry name" value="ABC TRANSPORTER PERMEASE PROTEIN YPHD-RELATED"/>
    <property type="match status" value="1"/>
</dbReference>
<organism evidence="9 10">
    <name type="scientific">Candidatus Faecalibacterium intestinavium</name>
    <dbReference type="NCBI Taxonomy" id="2838580"/>
    <lineage>
        <taxon>Bacteria</taxon>
        <taxon>Bacillati</taxon>
        <taxon>Bacillota</taxon>
        <taxon>Clostridia</taxon>
        <taxon>Eubacteriales</taxon>
        <taxon>Oscillospiraceae</taxon>
        <taxon>Faecalibacterium</taxon>
    </lineage>
</organism>
<feature type="transmembrane region" description="Helical" evidence="8">
    <location>
        <begin position="322"/>
        <end position="343"/>
    </location>
</feature>
<feature type="transmembrane region" description="Helical" evidence="8">
    <location>
        <begin position="189"/>
        <end position="214"/>
    </location>
</feature>
<keyword evidence="6 8" id="KW-1133">Transmembrane helix</keyword>
<evidence type="ECO:0000256" key="2">
    <source>
        <dbReference type="ARBA" id="ARBA00022448"/>
    </source>
</evidence>
<evidence type="ECO:0000313" key="9">
    <source>
        <dbReference type="EMBL" id="MBU3819127.1"/>
    </source>
</evidence>
<evidence type="ECO:0000256" key="3">
    <source>
        <dbReference type="ARBA" id="ARBA00022475"/>
    </source>
</evidence>
<comment type="caution">
    <text evidence="9">The sequence shown here is derived from an EMBL/GenBank/DDBJ whole genome shotgun (WGS) entry which is preliminary data.</text>
</comment>
<comment type="subcellular location">
    <subcellularLocation>
        <location evidence="1">Cell membrane</location>
        <topology evidence="1">Multi-pass membrane protein</topology>
    </subcellularLocation>
</comment>
<feature type="transmembrane region" description="Helical" evidence="8">
    <location>
        <begin position="120"/>
        <end position="140"/>
    </location>
</feature>
<dbReference type="Proteomes" id="UP000824178">
    <property type="component" value="Unassembled WGS sequence"/>
</dbReference>
<dbReference type="GO" id="GO:0022857">
    <property type="term" value="F:transmembrane transporter activity"/>
    <property type="evidence" value="ECO:0007669"/>
    <property type="project" value="InterPro"/>
</dbReference>
<feature type="transmembrane region" description="Helical" evidence="8">
    <location>
        <begin position="93"/>
        <end position="114"/>
    </location>
</feature>
<proteinExistence type="predicted"/>
<reference evidence="9" key="1">
    <citation type="journal article" date="2021" name="PeerJ">
        <title>Extensive microbial diversity within the chicken gut microbiome revealed by metagenomics and culture.</title>
        <authorList>
            <person name="Gilroy R."/>
            <person name="Ravi A."/>
            <person name="Getino M."/>
            <person name="Pursley I."/>
            <person name="Horton D.L."/>
            <person name="Alikhan N.F."/>
            <person name="Baker D."/>
            <person name="Gharbi K."/>
            <person name="Hall N."/>
            <person name="Watson M."/>
            <person name="Adriaenssens E.M."/>
            <person name="Foster-Nyarko E."/>
            <person name="Jarju S."/>
            <person name="Secka A."/>
            <person name="Antonio M."/>
            <person name="Oren A."/>
            <person name="Chaudhuri R.R."/>
            <person name="La Ragione R."/>
            <person name="Hildebrand F."/>
            <person name="Pallen M.J."/>
        </authorList>
    </citation>
    <scope>NUCLEOTIDE SEQUENCE</scope>
    <source>
        <strain evidence="9">742</strain>
    </source>
</reference>
<keyword evidence="5 8" id="KW-0812">Transmembrane</keyword>
<feature type="transmembrane region" description="Helical" evidence="8">
    <location>
        <begin position="67"/>
        <end position="86"/>
    </location>
</feature>
<dbReference type="InterPro" id="IPR001851">
    <property type="entry name" value="ABC_transp_permease"/>
</dbReference>
<dbReference type="GO" id="GO:0005886">
    <property type="term" value="C:plasma membrane"/>
    <property type="evidence" value="ECO:0007669"/>
    <property type="project" value="UniProtKB-SubCell"/>
</dbReference>
<evidence type="ECO:0000256" key="4">
    <source>
        <dbReference type="ARBA" id="ARBA00022519"/>
    </source>
</evidence>
<protein>
    <submittedName>
        <fullName evidence="9">ABC transporter permease</fullName>
    </submittedName>
</protein>
<name>A0A9E2NPW1_9FIRM</name>
<reference evidence="9" key="2">
    <citation type="submission" date="2021-04" db="EMBL/GenBank/DDBJ databases">
        <authorList>
            <person name="Gilroy R."/>
        </authorList>
    </citation>
    <scope>NUCLEOTIDE SEQUENCE</scope>
    <source>
        <strain evidence="9">742</strain>
    </source>
</reference>
<dbReference type="AlphaFoldDB" id="A0A9E2NPW1"/>
<dbReference type="CDD" id="cd06579">
    <property type="entry name" value="TM_PBP1_transp_AraH_like"/>
    <property type="match status" value="1"/>
</dbReference>
<evidence type="ECO:0000256" key="8">
    <source>
        <dbReference type="SAM" id="Phobius"/>
    </source>
</evidence>
<keyword evidence="2" id="KW-0813">Transport</keyword>
<evidence type="ECO:0000256" key="6">
    <source>
        <dbReference type="ARBA" id="ARBA00022989"/>
    </source>
</evidence>
<sequence length="349" mass="36638">MPSAGNLPSARRTGRKEGLALNQLQNRKKTAGFLMDWAAVIALAASVVVFGLLRGGSFLSAANAVNILRSMSITTIFAIGATLTMAPNGFDMSACSLATVSSFLFASLFLWFGLPLWLSAALTVLLTMGLYLVTLFLILVCRVPDMLATCALMFVYQGLGLWWTGGGAVSAGMPTRWGDAPARMGWTEAALAIGASPWCILIMLACVVFAFVFLQYTRHGRCLYAMGSNETAAAYSGIPVRKYRFLAGMLTAVMIAVGAMVVCSRNSAAQISGCDSYLMPSLAAVFVGRSVGGAEKPNALGTLVGAALVAVLENGLTQMGVVYYVLPAVKGGVLALALIAAYGPRRQRG</sequence>
<dbReference type="PANTHER" id="PTHR32196">
    <property type="entry name" value="ABC TRANSPORTER PERMEASE PROTEIN YPHD-RELATED-RELATED"/>
    <property type="match status" value="1"/>
</dbReference>
<keyword evidence="4" id="KW-0997">Cell inner membrane</keyword>
<dbReference type="EMBL" id="JAHLFH010000035">
    <property type="protein sequence ID" value="MBU3819127.1"/>
    <property type="molecule type" value="Genomic_DNA"/>
</dbReference>
<feature type="transmembrane region" description="Helical" evidence="8">
    <location>
        <begin position="245"/>
        <end position="262"/>
    </location>
</feature>